<evidence type="ECO:0000313" key="2">
    <source>
        <dbReference type="Proteomes" id="UP000078387"/>
    </source>
</evidence>
<gene>
    <name evidence="1" type="ORF">CL6EHI_187290</name>
</gene>
<dbReference type="AlphaFoldDB" id="A0A5K1UNJ3"/>
<dbReference type="VEuPathDB" id="AmoebaDB:KM1_015600"/>
<organism evidence="1 2">
    <name type="scientific">Entamoeba histolytica</name>
    <dbReference type="NCBI Taxonomy" id="5759"/>
    <lineage>
        <taxon>Eukaryota</taxon>
        <taxon>Amoebozoa</taxon>
        <taxon>Evosea</taxon>
        <taxon>Archamoebae</taxon>
        <taxon>Mastigamoebida</taxon>
        <taxon>Entamoebidae</taxon>
        <taxon>Entamoeba</taxon>
    </lineage>
</organism>
<dbReference type="VEuPathDB" id="AmoebaDB:EHI5A_003210"/>
<dbReference type="VEuPathDB" id="AmoebaDB:KM1_015490"/>
<dbReference type="Proteomes" id="UP000078387">
    <property type="component" value="Unassembled WGS sequence"/>
</dbReference>
<sequence length="1077" mass="126521">MKGNKSKIIECPIPSFCRPSFPTLGMLISKKLKKQRVKIPTNNKNGMTLKYNHPKLQQKNSEILHCSNNQLMEFTLPFIDEFHINNDIFDKLCLGKPQQIPSSKMIELVLSQTPFEVITDTEKEDTDYFDIPTPCYKTINKEVDNENVFKIIWHEVDIVMDEILFDKYEVEFVSPPFQQQLEIQEHHCFNGITLHVSPFNHQVINEESSFNNEKISCAKDSQLFEIEEVLFDPILENEFEQDIQIETKMIIENEESWERVKKDGKKWMEKWKEKKDIIWKMKNLNNLQLPNVKTKNSTLLFPFITKKFFIEEYNLRVFDLNTVSFKEKYGRMALLKMTELKEPKRGNEVIKKEEKMPEKVKTIMTNEDFEIEEENNKEETSSIDSNEIQEILNEMKSITTKISKQIEEKTKAETKEEIPQKNQIIQIKNPKEEIEKAEKLMKEMTFNISYSQELKERFKNRKTVIQNKGTSKFKKRIKKEENKEIDLPYIKPIEIKSKIREKLMNKVDQYFNLTNENIFQMNELNKTFPWNKKHKEVIIPTNVMTNIKKMIYLVDSNDFVQSYKTMTTENRKRRNLFLSPCYLVSFIATEMNSIIQVQPNAKFLICCEPIFVDYIQILIVYYLEKDANCSFGLIQEDKTKENNDMISFISLKDIREDIIKKYNQVFYINKLSNHGICFNYIDKINQEQITKQKDCIRKGFKPITYHIINTENCPVKEKLLKFLIETNQPNELITKLVQTDDIGSVIDKLSQQEFDEIKRNYENGIVIDNQIEEVVNHWIKTRNTKLFDIISFNPLIQTKEIKEIKWNLITELLVIFPNDLLTISLIGELCLTNKITLTLVINSLQKIPSIGSIALSNELMRKHIKDIDTLQIKLKEIKTQQIVTYLPPLFIQRNYSIKCIVSESVIQLFQSDPSIQCISRFCSSSLVFCSSNQLVIIIDLSHVSWKDNILSVSSYFNTNSICLLFQHNSVSSLLCFISIFSLFMKYHFPIYFSIEPSSISLLLHSLTPQSDPRDWLIDRESVFEHLLTSISFIQPFTAQFLLSHYSLSDLCTSSIHQIPCIPSSLITSLNHLVKYHL</sequence>
<accession>A0A5K1UNJ3</accession>
<dbReference type="VEuPathDB" id="AmoebaDB:EHI8A_002680"/>
<name>A0A5K1UNJ3_ENTHI</name>
<proteinExistence type="predicted"/>
<protein>
    <submittedName>
        <fullName evidence="1">Uncharacterized protein</fullName>
    </submittedName>
</protein>
<dbReference type="OMA" id="NEMQSIT"/>
<comment type="caution">
    <text evidence="1">The sequence shown here is derived from an EMBL/GenBank/DDBJ whole genome shotgun (WGS) entry which is preliminary data.</text>
</comment>
<evidence type="ECO:0000313" key="1">
    <source>
        <dbReference type="EMBL" id="GAT92802.1"/>
    </source>
</evidence>
<dbReference type="VEuPathDB" id="AmoebaDB:KM1_015480"/>
<dbReference type="VEuPathDB" id="AmoebaDB:EHI7A_004440"/>
<dbReference type="EMBL" id="BDEQ01000001">
    <property type="protein sequence ID" value="GAT92802.1"/>
    <property type="molecule type" value="Genomic_DNA"/>
</dbReference>
<dbReference type="VEuPathDB" id="AmoebaDB:EHI_187290"/>
<reference evidence="1 2" key="1">
    <citation type="submission" date="2016-05" db="EMBL/GenBank/DDBJ databases">
        <title>First whole genome sequencing of Entamoeba histolytica HM1:IMSS-clone-6.</title>
        <authorList>
            <person name="Mukherjee Avik.K."/>
            <person name="Izumyama S."/>
            <person name="Nakada-Tsukui K."/>
            <person name="Nozaki T."/>
        </authorList>
    </citation>
    <scope>NUCLEOTIDE SEQUENCE [LARGE SCALE GENOMIC DNA]</scope>
    <source>
        <strain evidence="1 2">HM1:IMSS clone 6</strain>
    </source>
</reference>